<dbReference type="InParanoid" id="A0A1V9XWH8"/>
<sequence>MSSKDLNEKILAQINYKPSLGSSRNSPRLPRATGRRSSSTNRSQVWSDRSPNDVRRIAGESSITIGNEEGGCISCFKKGWSPNWGTESRIALMLFVTITSIYVVIYWVIYASKLDHRPGLFMSFTCILLAIALLVTVATAKKLWEMFSQVSIEVKSPPVTPMPVTEV</sequence>
<comment type="caution">
    <text evidence="3">The sequence shown here is derived from an EMBL/GenBank/DDBJ whole genome shotgun (WGS) entry which is preliminary data.</text>
</comment>
<keyword evidence="2" id="KW-1133">Transmembrane helix</keyword>
<keyword evidence="2" id="KW-0472">Membrane</keyword>
<accession>A0A1V9XWH8</accession>
<keyword evidence="4" id="KW-1185">Reference proteome</keyword>
<proteinExistence type="predicted"/>
<dbReference type="AlphaFoldDB" id="A0A1V9XWH8"/>
<evidence type="ECO:0000256" key="2">
    <source>
        <dbReference type="SAM" id="Phobius"/>
    </source>
</evidence>
<gene>
    <name evidence="3" type="ORF">BIW11_02845</name>
</gene>
<name>A0A1V9XWH8_9ACAR</name>
<keyword evidence="2" id="KW-0812">Transmembrane</keyword>
<feature type="transmembrane region" description="Helical" evidence="2">
    <location>
        <begin position="90"/>
        <end position="109"/>
    </location>
</feature>
<protein>
    <submittedName>
        <fullName evidence="3">Uncharacterized protein</fullName>
    </submittedName>
</protein>
<feature type="transmembrane region" description="Helical" evidence="2">
    <location>
        <begin position="121"/>
        <end position="140"/>
    </location>
</feature>
<evidence type="ECO:0000256" key="1">
    <source>
        <dbReference type="SAM" id="MobiDB-lite"/>
    </source>
</evidence>
<dbReference type="Proteomes" id="UP000192247">
    <property type="component" value="Unassembled WGS sequence"/>
</dbReference>
<evidence type="ECO:0000313" key="4">
    <source>
        <dbReference type="Proteomes" id="UP000192247"/>
    </source>
</evidence>
<dbReference type="EMBL" id="MNPL01002970">
    <property type="protein sequence ID" value="OQR77855.1"/>
    <property type="molecule type" value="Genomic_DNA"/>
</dbReference>
<feature type="region of interest" description="Disordered" evidence="1">
    <location>
        <begin position="17"/>
        <end position="50"/>
    </location>
</feature>
<feature type="compositionally biased region" description="Polar residues" evidence="1">
    <location>
        <begin position="35"/>
        <end position="49"/>
    </location>
</feature>
<evidence type="ECO:0000313" key="3">
    <source>
        <dbReference type="EMBL" id="OQR77855.1"/>
    </source>
</evidence>
<organism evidence="3 4">
    <name type="scientific">Tropilaelaps mercedesae</name>
    <dbReference type="NCBI Taxonomy" id="418985"/>
    <lineage>
        <taxon>Eukaryota</taxon>
        <taxon>Metazoa</taxon>
        <taxon>Ecdysozoa</taxon>
        <taxon>Arthropoda</taxon>
        <taxon>Chelicerata</taxon>
        <taxon>Arachnida</taxon>
        <taxon>Acari</taxon>
        <taxon>Parasitiformes</taxon>
        <taxon>Mesostigmata</taxon>
        <taxon>Gamasina</taxon>
        <taxon>Dermanyssoidea</taxon>
        <taxon>Laelapidae</taxon>
        <taxon>Tropilaelaps</taxon>
    </lineage>
</organism>
<reference evidence="3 4" key="1">
    <citation type="journal article" date="2017" name="Gigascience">
        <title>Draft genome of the honey bee ectoparasitic mite, Tropilaelaps mercedesae, is shaped by the parasitic life history.</title>
        <authorList>
            <person name="Dong X."/>
            <person name="Armstrong S.D."/>
            <person name="Xia D."/>
            <person name="Makepeace B.L."/>
            <person name="Darby A.C."/>
            <person name="Kadowaki T."/>
        </authorList>
    </citation>
    <scope>NUCLEOTIDE SEQUENCE [LARGE SCALE GENOMIC DNA]</scope>
    <source>
        <strain evidence="3">Wuxi-XJTLU</strain>
    </source>
</reference>